<evidence type="ECO:0000313" key="4">
    <source>
        <dbReference type="EMBL" id="KAF2418485.1"/>
    </source>
</evidence>
<feature type="region of interest" description="Disordered" evidence="1">
    <location>
        <begin position="386"/>
        <end position="412"/>
    </location>
</feature>
<dbReference type="InterPro" id="IPR059095">
    <property type="entry name" value="Znf_C2H2_17_2nd"/>
</dbReference>
<evidence type="ECO:0000259" key="2">
    <source>
        <dbReference type="Pfam" id="PF26176"/>
    </source>
</evidence>
<name>A0A9P4NFC6_9PEZI</name>
<evidence type="ECO:0000256" key="1">
    <source>
        <dbReference type="SAM" id="MobiDB-lite"/>
    </source>
</evidence>
<sequence>MEAFVQQRAARNRDWTVPWPCGPVCTVIHLLVSCFRIVILTSRSQSYPERPSTNPHNSSDFFASQPHWNPQGIAMWSDNVPVGGEQRENNINMANYQNFGAHFSQSATSDFQDPTDFGSFDLYDTTYTQQGTAMGDYSMPVARRPQAEILSHHVSAPAVPRARRQSINSMAASSITRPMSVAMSSYADSSYFTSSGAISPIMPTSHNYYPGQETFSAAASDDLFEYAGLEESVAASSLNDASDEDTSSSSPSAVVAEYNSETTPRSHSLYHVLPAEDGYYHCPYAATENCGHEPKQLKCEYDKHIDSHLKPFKCRNNNCRDLQFSSTACLLRHEREAHEMHGHAESLCEYPPCSRSVPGNGFRRSYNCKDHMTRCHGWVDIGPMDNKKRRTHSVGGKVNGVSKPKNKAPSRKQQIVKLRQEYFDRKAAMEDLVAGLDPEGPLNSMRIAQIQADLQTLGAINEALAKLERRPGSG</sequence>
<dbReference type="InterPro" id="IPR059009">
    <property type="entry name" value="Znf_C2H2_17_1st"/>
</dbReference>
<feature type="domain" description="C2H2-domain containing protein second zinc finger" evidence="2">
    <location>
        <begin position="347"/>
        <end position="376"/>
    </location>
</feature>
<dbReference type="AlphaFoldDB" id="A0A9P4NFC6"/>
<comment type="caution">
    <text evidence="4">The sequence shown here is derived from an EMBL/GenBank/DDBJ whole genome shotgun (WGS) entry which is preliminary data.</text>
</comment>
<dbReference type="OrthoDB" id="5062908at2759"/>
<reference evidence="4" key="1">
    <citation type="journal article" date="2020" name="Stud. Mycol.">
        <title>101 Dothideomycetes genomes: a test case for predicting lifestyles and emergence of pathogens.</title>
        <authorList>
            <person name="Haridas S."/>
            <person name="Albert R."/>
            <person name="Binder M."/>
            <person name="Bloem J."/>
            <person name="Labutti K."/>
            <person name="Salamov A."/>
            <person name="Andreopoulos B."/>
            <person name="Baker S."/>
            <person name="Barry K."/>
            <person name="Bills G."/>
            <person name="Bluhm B."/>
            <person name="Cannon C."/>
            <person name="Castanera R."/>
            <person name="Culley D."/>
            <person name="Daum C."/>
            <person name="Ezra D."/>
            <person name="Gonzalez J."/>
            <person name="Henrissat B."/>
            <person name="Kuo A."/>
            <person name="Liang C."/>
            <person name="Lipzen A."/>
            <person name="Lutzoni F."/>
            <person name="Magnuson J."/>
            <person name="Mondo S."/>
            <person name="Nolan M."/>
            <person name="Ohm R."/>
            <person name="Pangilinan J."/>
            <person name="Park H.-J."/>
            <person name="Ramirez L."/>
            <person name="Alfaro M."/>
            <person name="Sun H."/>
            <person name="Tritt A."/>
            <person name="Yoshinaga Y."/>
            <person name="Zwiers L.-H."/>
            <person name="Turgeon B."/>
            <person name="Goodwin S."/>
            <person name="Spatafora J."/>
            <person name="Crous P."/>
            <person name="Grigoriev I."/>
        </authorList>
    </citation>
    <scope>NUCLEOTIDE SEQUENCE</scope>
    <source>
        <strain evidence="4">CBS 130266</strain>
    </source>
</reference>
<gene>
    <name evidence="4" type="ORF">EJ08DRAFT_52963</name>
</gene>
<keyword evidence="5" id="KW-1185">Reference proteome</keyword>
<dbReference type="Pfam" id="PF26176">
    <property type="entry name" value="zf_C2H2_17_2"/>
    <property type="match status" value="1"/>
</dbReference>
<proteinExistence type="predicted"/>
<evidence type="ECO:0000259" key="3">
    <source>
        <dbReference type="Pfam" id="PF26177"/>
    </source>
</evidence>
<dbReference type="Proteomes" id="UP000800235">
    <property type="component" value="Unassembled WGS sequence"/>
</dbReference>
<organism evidence="4 5">
    <name type="scientific">Tothia fuscella</name>
    <dbReference type="NCBI Taxonomy" id="1048955"/>
    <lineage>
        <taxon>Eukaryota</taxon>
        <taxon>Fungi</taxon>
        <taxon>Dikarya</taxon>
        <taxon>Ascomycota</taxon>
        <taxon>Pezizomycotina</taxon>
        <taxon>Dothideomycetes</taxon>
        <taxon>Pleosporomycetidae</taxon>
        <taxon>Venturiales</taxon>
        <taxon>Cylindrosympodiaceae</taxon>
        <taxon>Tothia</taxon>
    </lineage>
</organism>
<feature type="domain" description="C2H2-domain containing protein first zinc finger" evidence="3">
    <location>
        <begin position="310"/>
        <end position="339"/>
    </location>
</feature>
<evidence type="ECO:0000313" key="5">
    <source>
        <dbReference type="Proteomes" id="UP000800235"/>
    </source>
</evidence>
<accession>A0A9P4NFC6</accession>
<dbReference type="EMBL" id="MU007127">
    <property type="protein sequence ID" value="KAF2418485.1"/>
    <property type="molecule type" value="Genomic_DNA"/>
</dbReference>
<protein>
    <submittedName>
        <fullName evidence="4">Uncharacterized protein</fullName>
    </submittedName>
</protein>
<dbReference type="Pfam" id="PF26177">
    <property type="entry name" value="zf_C2H2_17_1st"/>
    <property type="match status" value="1"/>
</dbReference>